<accession>A0ABV3YX30</accession>
<dbReference type="Proteomes" id="UP001560296">
    <property type="component" value="Unassembled WGS sequence"/>
</dbReference>
<dbReference type="EMBL" id="JBFTEG010000016">
    <property type="protein sequence ID" value="MEX6503890.1"/>
    <property type="molecule type" value="Genomic_DNA"/>
</dbReference>
<evidence type="ECO:0000313" key="3">
    <source>
        <dbReference type="Proteomes" id="UP001560296"/>
    </source>
</evidence>
<sequence length="92" mass="9881">MHEPKDQAIQTSVATALLGSILVMLPCGLVLFLLAGDWLRAERTALLALVLGPAAPLLRRELMRQMGGELSYVSPPGEGATFHADFLLREPG</sequence>
<evidence type="ECO:0000313" key="2">
    <source>
        <dbReference type="EMBL" id="MEX6503890.1"/>
    </source>
</evidence>
<comment type="caution">
    <text evidence="2">The sequence shown here is derived from an EMBL/GenBank/DDBJ whole genome shotgun (WGS) entry which is preliminary data.</text>
</comment>
<organism evidence="2 3">
    <name type="scientific">Pseudomonas zhanjiangensis</name>
    <dbReference type="NCBI Taxonomy" id="3239015"/>
    <lineage>
        <taxon>Bacteria</taxon>
        <taxon>Pseudomonadati</taxon>
        <taxon>Pseudomonadota</taxon>
        <taxon>Gammaproteobacteria</taxon>
        <taxon>Pseudomonadales</taxon>
        <taxon>Pseudomonadaceae</taxon>
        <taxon>Pseudomonas</taxon>
    </lineage>
</organism>
<protein>
    <submittedName>
        <fullName evidence="2">Uncharacterized protein</fullName>
    </submittedName>
</protein>
<keyword evidence="1" id="KW-1133">Transmembrane helix</keyword>
<name>A0ABV3YX30_9PSED</name>
<feature type="transmembrane region" description="Helical" evidence="1">
    <location>
        <begin position="12"/>
        <end position="35"/>
    </location>
</feature>
<reference evidence="2 3" key="1">
    <citation type="submission" date="2024-07" db="EMBL/GenBank/DDBJ databases">
        <authorList>
            <person name="Li M."/>
        </authorList>
    </citation>
    <scope>NUCLEOTIDE SEQUENCE [LARGE SCALE GENOMIC DNA]</scope>
    <source>
        <strain evidence="2 3">25A3E</strain>
    </source>
</reference>
<keyword evidence="1" id="KW-0812">Transmembrane</keyword>
<proteinExistence type="predicted"/>
<dbReference type="RefSeq" id="WP_369288831.1">
    <property type="nucleotide sequence ID" value="NZ_JBFTEG010000016.1"/>
</dbReference>
<keyword evidence="3" id="KW-1185">Reference proteome</keyword>
<gene>
    <name evidence="2" type="ORF">AB5S05_17645</name>
</gene>
<evidence type="ECO:0000256" key="1">
    <source>
        <dbReference type="SAM" id="Phobius"/>
    </source>
</evidence>
<keyword evidence="1" id="KW-0472">Membrane</keyword>